<feature type="transmembrane region" description="Helical" evidence="1">
    <location>
        <begin position="186"/>
        <end position="211"/>
    </location>
</feature>
<dbReference type="InterPro" id="IPR019422">
    <property type="entry name" value="7TM_GPCR_serpentine_rcpt_Srh"/>
</dbReference>
<dbReference type="AlphaFoldDB" id="A0A1I8AMZ4"/>
<proteinExistence type="predicted"/>
<dbReference type="Pfam" id="PF10318">
    <property type="entry name" value="7TM_GPCR_Srh"/>
    <property type="match status" value="1"/>
</dbReference>
<evidence type="ECO:0000313" key="2">
    <source>
        <dbReference type="Proteomes" id="UP000095287"/>
    </source>
</evidence>
<keyword evidence="1" id="KW-0812">Transmembrane</keyword>
<dbReference type="SUPFAM" id="SSF81321">
    <property type="entry name" value="Family A G protein-coupled receptor-like"/>
    <property type="match status" value="1"/>
</dbReference>
<keyword evidence="1" id="KW-0472">Membrane</keyword>
<name>A0A1I8AMZ4_9BILA</name>
<feature type="transmembrane region" description="Helical" evidence="1">
    <location>
        <begin position="92"/>
        <end position="120"/>
    </location>
</feature>
<protein>
    <submittedName>
        <fullName evidence="3">G_PROTEIN_RECEP_F1_2 domain-containing protein</fullName>
    </submittedName>
</protein>
<sequence>MDDDFFYLFFNKILDLTAVVSITVKLLCIYTIIKMTPRYMRTVSYFILNEVVWTFFGNLFYTVGHPLPMMPATCFRMDGLAGNWLKTEEQRWLYFIAIAIAIGNCCLGFATTFIFRYVSLAFYDTVSRVHKAWGVICCVVAHSVVSLFVALVFHVWQLPISKYPKGDLPENTQNFFCYHPEGTESVIFVSAFLSYVGVIILLLAVFSGLSIHELTKYRQHKRMVNTTLSLQRKVLKNLLTITGTSVLLGGLPLILAVVYIYNSKLPSARTVVSSLLLMLLNFGTIYCVLILYLFKAYRRAVIGMIRSLLNGLRKLFICPRYVVDAEKLFAKGFCEWHRSAWSTRTMVTIE</sequence>
<feature type="transmembrane region" description="Helical" evidence="1">
    <location>
        <begin position="273"/>
        <end position="294"/>
    </location>
</feature>
<accession>A0A1I8AMZ4</accession>
<feature type="transmembrane region" description="Helical" evidence="1">
    <location>
        <begin position="238"/>
        <end position="261"/>
    </location>
</feature>
<feature type="transmembrane region" description="Helical" evidence="1">
    <location>
        <begin position="132"/>
        <end position="156"/>
    </location>
</feature>
<dbReference type="Proteomes" id="UP000095287">
    <property type="component" value="Unplaced"/>
</dbReference>
<dbReference type="Gene3D" id="1.20.1070.10">
    <property type="entry name" value="Rhodopsin 7-helix transmembrane proteins"/>
    <property type="match status" value="1"/>
</dbReference>
<feature type="transmembrane region" description="Helical" evidence="1">
    <location>
        <begin position="45"/>
        <end position="63"/>
    </location>
</feature>
<reference evidence="3" key="1">
    <citation type="submission" date="2016-11" db="UniProtKB">
        <authorList>
            <consortium name="WormBaseParasite"/>
        </authorList>
    </citation>
    <scope>IDENTIFICATION</scope>
</reference>
<evidence type="ECO:0000256" key="1">
    <source>
        <dbReference type="SAM" id="Phobius"/>
    </source>
</evidence>
<dbReference type="WBParaSite" id="L893_g7437.t1">
    <property type="protein sequence ID" value="L893_g7437.t1"/>
    <property type="gene ID" value="L893_g7437"/>
</dbReference>
<evidence type="ECO:0000313" key="3">
    <source>
        <dbReference type="WBParaSite" id="L893_g7437.t1"/>
    </source>
</evidence>
<keyword evidence="1" id="KW-1133">Transmembrane helix</keyword>
<organism evidence="2 3">
    <name type="scientific">Steinernema glaseri</name>
    <dbReference type="NCBI Taxonomy" id="37863"/>
    <lineage>
        <taxon>Eukaryota</taxon>
        <taxon>Metazoa</taxon>
        <taxon>Ecdysozoa</taxon>
        <taxon>Nematoda</taxon>
        <taxon>Chromadorea</taxon>
        <taxon>Rhabditida</taxon>
        <taxon>Tylenchina</taxon>
        <taxon>Panagrolaimomorpha</taxon>
        <taxon>Strongyloidoidea</taxon>
        <taxon>Steinernematidae</taxon>
        <taxon>Steinernema</taxon>
    </lineage>
</organism>
<keyword evidence="2" id="KW-1185">Reference proteome</keyword>
<feature type="transmembrane region" description="Helical" evidence="1">
    <location>
        <begin position="6"/>
        <end position="33"/>
    </location>
</feature>